<dbReference type="SUPFAM" id="SSF51735">
    <property type="entry name" value="NAD(P)-binding Rossmann-fold domains"/>
    <property type="match status" value="1"/>
</dbReference>
<evidence type="ECO:0000256" key="7">
    <source>
        <dbReference type="ARBA" id="ARBA00032024"/>
    </source>
</evidence>
<evidence type="ECO:0000259" key="11">
    <source>
        <dbReference type="Pfam" id="PF02558"/>
    </source>
</evidence>
<evidence type="ECO:0000256" key="1">
    <source>
        <dbReference type="ARBA" id="ARBA00004994"/>
    </source>
</evidence>
<dbReference type="UniPathway" id="UPA00028">
    <property type="reaction ID" value="UER00004"/>
</dbReference>
<dbReference type="EMBL" id="CACRUT010000008">
    <property type="protein sequence ID" value="VYT84456.1"/>
    <property type="molecule type" value="Genomic_DNA"/>
</dbReference>
<gene>
    <name evidence="13" type="ORF">PCLFYP37_01277</name>
</gene>
<sequence>MKCLVIGAGGVGGSLAALLALAGNEVTCVARGEHKEKMLAHGLRFHSGIKGEQVVPCYVYDGTGERPGEIGVATAETYRGKAELILVCVKGYSVDSVADCIVRASGERTVVLPILNVYGSGPRIARACPGSRVIDGCIYIVGYIQAPGEVTQSGQVCKLVFGARPGDGVSPEELETVRRTLADAGVKAILSDDIDRDTFAKWGFISAMAGTGAFFDAPMGAVQREGEEREVFIGLTKESTALGERLGIRFREDPVAANLRVIDALDPQTTSSLQKDLKKGRESEIQGQLFDMLDACRKQGIEAPTYERVVAKFRNS</sequence>
<dbReference type="SUPFAM" id="SSF48179">
    <property type="entry name" value="6-phosphogluconate dehydrogenase C-terminal domain-like"/>
    <property type="match status" value="1"/>
</dbReference>
<dbReference type="GO" id="GO:0015940">
    <property type="term" value="P:pantothenate biosynthetic process"/>
    <property type="evidence" value="ECO:0007669"/>
    <property type="project" value="UniProtKB-UniPathway"/>
</dbReference>
<feature type="signal peptide" evidence="10">
    <location>
        <begin position="1"/>
        <end position="22"/>
    </location>
</feature>
<dbReference type="PANTHER" id="PTHR21708:SF26">
    <property type="entry name" value="2-DEHYDROPANTOATE 2-REDUCTASE"/>
    <property type="match status" value="1"/>
</dbReference>
<comment type="function">
    <text evidence="9">Catalyzes the NADPH-dependent reduction of ketopantoate into pantoic acid.</text>
</comment>
<comment type="similarity">
    <text evidence="2 9">Belongs to the ketopantoate reductase family.</text>
</comment>
<comment type="pathway">
    <text evidence="1 9">Cofactor biosynthesis; (R)-pantothenate biosynthesis; (R)-pantoate from 3-methyl-2-oxobutanoate: step 2/2.</text>
</comment>
<evidence type="ECO:0000256" key="9">
    <source>
        <dbReference type="RuleBase" id="RU362068"/>
    </source>
</evidence>
<dbReference type="GO" id="GO:0008677">
    <property type="term" value="F:2-dehydropantoate 2-reductase activity"/>
    <property type="evidence" value="ECO:0007669"/>
    <property type="project" value="UniProtKB-EC"/>
</dbReference>
<evidence type="ECO:0000256" key="2">
    <source>
        <dbReference type="ARBA" id="ARBA00007870"/>
    </source>
</evidence>
<dbReference type="GO" id="GO:0005737">
    <property type="term" value="C:cytoplasm"/>
    <property type="evidence" value="ECO:0007669"/>
    <property type="project" value="TreeGrafter"/>
</dbReference>
<name>A0A6N3A3F1_9BACT</name>
<evidence type="ECO:0000256" key="4">
    <source>
        <dbReference type="ARBA" id="ARBA00019465"/>
    </source>
</evidence>
<reference evidence="13" key="1">
    <citation type="submission" date="2019-11" db="EMBL/GenBank/DDBJ databases">
        <authorList>
            <person name="Feng L."/>
        </authorList>
    </citation>
    <scope>NUCLEOTIDE SEQUENCE</scope>
    <source>
        <strain evidence="13">PclaraLFYP37</strain>
    </source>
</reference>
<accession>A0A6N3A3F1</accession>
<proteinExistence type="inferred from homology"/>
<dbReference type="InterPro" id="IPR036291">
    <property type="entry name" value="NAD(P)-bd_dom_sf"/>
</dbReference>
<evidence type="ECO:0000256" key="8">
    <source>
        <dbReference type="ARBA" id="ARBA00048793"/>
    </source>
</evidence>
<feature type="domain" description="Ketopantoate reductase N-terminal" evidence="11">
    <location>
        <begin position="4"/>
        <end position="163"/>
    </location>
</feature>
<protein>
    <recommendedName>
        <fullName evidence="4 9">2-dehydropantoate 2-reductase</fullName>
        <ecNumber evidence="3 9">1.1.1.169</ecNumber>
    </recommendedName>
    <alternativeName>
        <fullName evidence="7 9">Ketopantoate reductase</fullName>
    </alternativeName>
</protein>
<keyword evidence="6 9" id="KW-0560">Oxidoreductase</keyword>
<dbReference type="Pfam" id="PF08546">
    <property type="entry name" value="ApbA_C"/>
    <property type="match status" value="1"/>
</dbReference>
<dbReference type="Gene3D" id="1.10.1040.10">
    <property type="entry name" value="N-(1-d-carboxylethyl)-l-norvaline Dehydrogenase, domain 2"/>
    <property type="match status" value="1"/>
</dbReference>
<dbReference type="PANTHER" id="PTHR21708">
    <property type="entry name" value="PROBABLE 2-DEHYDROPANTOATE 2-REDUCTASE"/>
    <property type="match status" value="1"/>
</dbReference>
<dbReference type="InterPro" id="IPR013328">
    <property type="entry name" value="6PGD_dom2"/>
</dbReference>
<dbReference type="Gene3D" id="3.40.50.720">
    <property type="entry name" value="NAD(P)-binding Rossmann-like Domain"/>
    <property type="match status" value="1"/>
</dbReference>
<keyword evidence="9" id="KW-0566">Pantothenate biosynthesis</keyword>
<dbReference type="InterPro" id="IPR008927">
    <property type="entry name" value="6-PGluconate_DH-like_C_sf"/>
</dbReference>
<dbReference type="InterPro" id="IPR013332">
    <property type="entry name" value="KPR_N"/>
</dbReference>
<organism evidence="13">
    <name type="scientific">Paraprevotella clara</name>
    <dbReference type="NCBI Taxonomy" id="454154"/>
    <lineage>
        <taxon>Bacteria</taxon>
        <taxon>Pseudomonadati</taxon>
        <taxon>Bacteroidota</taxon>
        <taxon>Bacteroidia</taxon>
        <taxon>Bacteroidales</taxon>
        <taxon>Prevotellaceae</taxon>
        <taxon>Paraprevotella</taxon>
    </lineage>
</organism>
<dbReference type="NCBIfam" id="TIGR00745">
    <property type="entry name" value="apbA_panE"/>
    <property type="match status" value="1"/>
</dbReference>
<comment type="catalytic activity">
    <reaction evidence="8 9">
        <text>(R)-pantoate + NADP(+) = 2-dehydropantoate + NADPH + H(+)</text>
        <dbReference type="Rhea" id="RHEA:16233"/>
        <dbReference type="ChEBI" id="CHEBI:11561"/>
        <dbReference type="ChEBI" id="CHEBI:15378"/>
        <dbReference type="ChEBI" id="CHEBI:15980"/>
        <dbReference type="ChEBI" id="CHEBI:57783"/>
        <dbReference type="ChEBI" id="CHEBI:58349"/>
        <dbReference type="EC" id="1.1.1.169"/>
    </reaction>
</comment>
<dbReference type="Pfam" id="PF02558">
    <property type="entry name" value="ApbA"/>
    <property type="match status" value="1"/>
</dbReference>
<evidence type="ECO:0000256" key="3">
    <source>
        <dbReference type="ARBA" id="ARBA00013014"/>
    </source>
</evidence>
<keyword evidence="10" id="KW-0732">Signal</keyword>
<dbReference type="InterPro" id="IPR051402">
    <property type="entry name" value="KPR-Related"/>
</dbReference>
<evidence type="ECO:0000313" key="13">
    <source>
        <dbReference type="EMBL" id="VYT84456.1"/>
    </source>
</evidence>
<evidence type="ECO:0000256" key="6">
    <source>
        <dbReference type="ARBA" id="ARBA00023002"/>
    </source>
</evidence>
<dbReference type="InterPro" id="IPR003710">
    <property type="entry name" value="ApbA"/>
</dbReference>
<keyword evidence="5 9" id="KW-0521">NADP</keyword>
<feature type="chain" id="PRO_5026676120" description="2-dehydropantoate 2-reductase" evidence="10">
    <location>
        <begin position="23"/>
        <end position="316"/>
    </location>
</feature>
<evidence type="ECO:0000259" key="12">
    <source>
        <dbReference type="Pfam" id="PF08546"/>
    </source>
</evidence>
<dbReference type="InterPro" id="IPR013752">
    <property type="entry name" value="KPA_reductase"/>
</dbReference>
<evidence type="ECO:0000256" key="10">
    <source>
        <dbReference type="SAM" id="SignalP"/>
    </source>
</evidence>
<dbReference type="RefSeq" id="WP_412442329.1">
    <property type="nucleotide sequence ID" value="NZ_CACRUT010000008.1"/>
</dbReference>
<dbReference type="EC" id="1.1.1.169" evidence="3 9"/>
<evidence type="ECO:0000256" key="5">
    <source>
        <dbReference type="ARBA" id="ARBA00022857"/>
    </source>
</evidence>
<dbReference type="AlphaFoldDB" id="A0A6N3A3F1"/>
<feature type="domain" description="Ketopantoate reductase C-terminal" evidence="12">
    <location>
        <begin position="193"/>
        <end position="313"/>
    </location>
</feature>